<feature type="binding site" evidence="2">
    <location>
        <position position="137"/>
    </location>
    <ligand>
        <name>Mn(2+)</name>
        <dbReference type="ChEBI" id="CHEBI:29035"/>
        <label>2</label>
    </ligand>
</feature>
<dbReference type="NCBIfam" id="TIGR01891">
    <property type="entry name" value="amidohydrolases"/>
    <property type="match status" value="1"/>
</dbReference>
<dbReference type="GO" id="GO:0050118">
    <property type="term" value="F:N-acetyldiaminopimelate deacetylase activity"/>
    <property type="evidence" value="ECO:0007669"/>
    <property type="project" value="UniProtKB-ARBA"/>
</dbReference>
<dbReference type="KEGG" id="cck:Ccar_18560"/>
<dbReference type="PANTHER" id="PTHR11014:SF63">
    <property type="entry name" value="METALLOPEPTIDASE, PUTATIVE (AFU_ORTHOLOGUE AFUA_6G09600)-RELATED"/>
    <property type="match status" value="1"/>
</dbReference>
<feature type="domain" description="Peptidase M20 dimerisation" evidence="3">
    <location>
        <begin position="188"/>
        <end position="273"/>
    </location>
</feature>
<dbReference type="Pfam" id="PF01546">
    <property type="entry name" value="Peptidase_M20"/>
    <property type="match status" value="1"/>
</dbReference>
<evidence type="ECO:0000313" key="4">
    <source>
        <dbReference type="EMBL" id="EET86163.1"/>
    </source>
</evidence>
<keyword evidence="1 4" id="KW-0378">Hydrolase</keyword>
<evidence type="ECO:0000313" key="5">
    <source>
        <dbReference type="Proteomes" id="UP000004198"/>
    </source>
</evidence>
<dbReference type="Gene3D" id="3.30.70.360">
    <property type="match status" value="1"/>
</dbReference>
<protein>
    <submittedName>
        <fullName evidence="4">Amidohydrolase</fullName>
        <ecNumber evidence="4">3.5.1.32</ecNumber>
    </submittedName>
</protein>
<dbReference type="Gene3D" id="3.40.630.10">
    <property type="entry name" value="Zn peptidases"/>
    <property type="match status" value="1"/>
</dbReference>
<dbReference type="GO" id="GO:0019877">
    <property type="term" value="P:diaminopimelate biosynthetic process"/>
    <property type="evidence" value="ECO:0007669"/>
    <property type="project" value="UniProtKB-ARBA"/>
</dbReference>
<dbReference type="Pfam" id="PF07687">
    <property type="entry name" value="M20_dimer"/>
    <property type="match status" value="1"/>
</dbReference>
<dbReference type="PIRSF" id="PIRSF005962">
    <property type="entry name" value="Pept_M20D_amidohydro"/>
    <property type="match status" value="1"/>
</dbReference>
<evidence type="ECO:0000259" key="3">
    <source>
        <dbReference type="Pfam" id="PF07687"/>
    </source>
</evidence>
<reference evidence="4 5" key="1">
    <citation type="submission" date="2009-06" db="EMBL/GenBank/DDBJ databases">
        <title>The draft genome of Clostridium carboxidivorans P7.</title>
        <authorList>
            <consortium name="US DOE Joint Genome Institute (JGI-PGF)"/>
            <person name="Lucas S."/>
            <person name="Copeland A."/>
            <person name="Lapidus A."/>
            <person name="Glavina del Rio T."/>
            <person name="Tice H."/>
            <person name="Bruce D."/>
            <person name="Goodwin L."/>
            <person name="Pitluck S."/>
            <person name="Larimer F."/>
            <person name="Land M.L."/>
            <person name="Hauser L."/>
            <person name="Hemme C.L."/>
        </authorList>
    </citation>
    <scope>NUCLEOTIDE SEQUENCE [LARGE SCALE GENOMIC DNA]</scope>
    <source>
        <strain evidence="4 5">P7</strain>
    </source>
</reference>
<dbReference type="OrthoDB" id="9776731at2"/>
<name>C6PX46_9CLOT</name>
<dbReference type="EC" id="3.5.1.32" evidence="4"/>
<comment type="cofactor">
    <cofactor evidence="2">
        <name>Mn(2+)</name>
        <dbReference type="ChEBI" id="CHEBI:29035"/>
    </cofactor>
    <text evidence="2">The Mn(2+) ion enhances activity.</text>
</comment>
<dbReference type="STRING" id="536227.Ccar_18560"/>
<dbReference type="InterPro" id="IPR011650">
    <property type="entry name" value="Peptidase_M20_dimer"/>
</dbReference>
<feature type="binding site" evidence="2">
    <location>
        <position position="101"/>
    </location>
    <ligand>
        <name>Mn(2+)</name>
        <dbReference type="ChEBI" id="CHEBI:29035"/>
        <label>2</label>
    </ligand>
</feature>
<evidence type="ECO:0000256" key="1">
    <source>
        <dbReference type="ARBA" id="ARBA00022801"/>
    </source>
</evidence>
<comment type="caution">
    <text evidence="4">The sequence shown here is derived from an EMBL/GenBank/DDBJ whole genome shotgun (WGS) entry which is preliminary data.</text>
</comment>
<feature type="binding site" evidence="2">
    <location>
        <position position="164"/>
    </location>
    <ligand>
        <name>Mn(2+)</name>
        <dbReference type="ChEBI" id="CHEBI:29035"/>
        <label>2</label>
    </ligand>
</feature>
<keyword evidence="2" id="KW-0464">Manganese</keyword>
<dbReference type="AlphaFoldDB" id="C6PX46"/>
<proteinExistence type="predicted"/>
<dbReference type="EMBL" id="ACVI01000062">
    <property type="protein sequence ID" value="EET86163.1"/>
    <property type="molecule type" value="Genomic_DNA"/>
</dbReference>
<dbReference type="InterPro" id="IPR036264">
    <property type="entry name" value="Bact_exopeptidase_dim_dom"/>
</dbReference>
<keyword evidence="5" id="KW-1185">Reference proteome</keyword>
<dbReference type="SUPFAM" id="SSF55031">
    <property type="entry name" value="Bacterial exopeptidase dimerisation domain"/>
    <property type="match status" value="1"/>
</dbReference>
<gene>
    <name evidence="4" type="ORF">CcarbDRAFT_3363</name>
</gene>
<dbReference type="RefSeq" id="WP_007062248.1">
    <property type="nucleotide sequence ID" value="NZ_ACVI01000062.1"/>
</dbReference>
<dbReference type="InterPro" id="IPR002933">
    <property type="entry name" value="Peptidase_M20"/>
</dbReference>
<feature type="binding site" evidence="2">
    <location>
        <position position="103"/>
    </location>
    <ligand>
        <name>Mn(2+)</name>
        <dbReference type="ChEBI" id="CHEBI:29035"/>
        <label>2</label>
    </ligand>
</feature>
<dbReference type="CDD" id="cd03886">
    <property type="entry name" value="M20_Acy1"/>
    <property type="match status" value="1"/>
</dbReference>
<sequence length="394" mass="43303">MNVNEQVMKDQEEMITIRQMLHLNPELSNQEIQTTSFIRSRLEEYGIEIEDCGLRTGISAIIRGSKPGKTIAIREDIDALPIKENTNLSFSSIVDGVSHACGHDLHITVLLYCAKLLNEYKSELSGNVRLLFQPAEENGTGALEMIKCGCMSREPKADLILSVHTSPDVPAGCIGIKKGPINAGFDIVKITVKGKGGHGAHPYKCVDPIVVSGYLITQLQTIISRENPAVKPAVFTIGTIHGGNATNIIPDEVVMTGNLRSFYTECREHNLKAIHRISKYCCESMNATAEVEVLDNKMPPIFNDYEIVEQIIKAAEMTIGEENIVSLELPSPGSDDFSCYLDYCPGCYFMIGTANEDKRSTQGLHNASSIFDENGIFTGVKVLTQYVLNTLKIT</sequence>
<dbReference type="FunFam" id="3.30.70.360:FF:000001">
    <property type="entry name" value="N-acetyldiaminopimelate deacetylase"/>
    <property type="match status" value="1"/>
</dbReference>
<organism evidence="4 5">
    <name type="scientific">Clostridium carboxidivorans P7</name>
    <dbReference type="NCBI Taxonomy" id="536227"/>
    <lineage>
        <taxon>Bacteria</taxon>
        <taxon>Bacillati</taxon>
        <taxon>Bacillota</taxon>
        <taxon>Clostridia</taxon>
        <taxon>Eubacteriales</taxon>
        <taxon>Clostridiaceae</taxon>
        <taxon>Clostridium</taxon>
    </lineage>
</organism>
<dbReference type="InterPro" id="IPR017439">
    <property type="entry name" value="Amidohydrolase"/>
</dbReference>
<dbReference type="GO" id="GO:0047980">
    <property type="term" value="F:hippurate hydrolase activity"/>
    <property type="evidence" value="ECO:0007669"/>
    <property type="project" value="UniProtKB-EC"/>
</dbReference>
<keyword evidence="2" id="KW-0479">Metal-binding</keyword>
<evidence type="ECO:0000256" key="2">
    <source>
        <dbReference type="PIRSR" id="PIRSR005962-1"/>
    </source>
</evidence>
<dbReference type="eggNOG" id="COG1473">
    <property type="taxonomic scope" value="Bacteria"/>
</dbReference>
<dbReference type="Proteomes" id="UP000004198">
    <property type="component" value="Unassembled WGS sequence"/>
</dbReference>
<dbReference type="PANTHER" id="PTHR11014">
    <property type="entry name" value="PEPTIDASE M20 FAMILY MEMBER"/>
    <property type="match status" value="1"/>
</dbReference>
<accession>C6PX46</accession>
<dbReference type="SUPFAM" id="SSF53187">
    <property type="entry name" value="Zn-dependent exopeptidases"/>
    <property type="match status" value="1"/>
</dbReference>
<dbReference type="GO" id="GO:0046872">
    <property type="term" value="F:metal ion binding"/>
    <property type="evidence" value="ECO:0007669"/>
    <property type="project" value="UniProtKB-KW"/>
</dbReference>
<feature type="binding site" evidence="2">
    <location>
        <position position="365"/>
    </location>
    <ligand>
        <name>Mn(2+)</name>
        <dbReference type="ChEBI" id="CHEBI:29035"/>
        <label>2</label>
    </ligand>
</feature>
<dbReference type="PATRIC" id="fig|536227.13.peg.3885"/>